<evidence type="ECO:0000313" key="3">
    <source>
        <dbReference type="EMBL" id="PFH32233.1"/>
    </source>
</evidence>
<reference evidence="3 4" key="1">
    <citation type="submission" date="2017-09" db="EMBL/GenBank/DDBJ databases">
        <title>Genome sequencing of Besnoitia besnoiti strain Bb-Ger1.</title>
        <authorList>
            <person name="Schares G."/>
            <person name="Venepally P."/>
            <person name="Lorenzi H.A."/>
        </authorList>
    </citation>
    <scope>NUCLEOTIDE SEQUENCE [LARGE SCALE GENOMIC DNA]</scope>
    <source>
        <strain evidence="3 4">Bb-Ger1</strain>
    </source>
</reference>
<feature type="compositionally biased region" description="Basic and acidic residues" evidence="1">
    <location>
        <begin position="390"/>
        <end position="400"/>
    </location>
</feature>
<feature type="region of interest" description="Disordered" evidence="1">
    <location>
        <begin position="219"/>
        <end position="241"/>
    </location>
</feature>
<feature type="compositionally biased region" description="Polar residues" evidence="1">
    <location>
        <begin position="222"/>
        <end position="231"/>
    </location>
</feature>
<keyword evidence="2" id="KW-0472">Membrane</keyword>
<dbReference type="EMBL" id="NWUJ01000012">
    <property type="protein sequence ID" value="PFH32233.1"/>
    <property type="molecule type" value="Genomic_DNA"/>
</dbReference>
<dbReference type="VEuPathDB" id="ToxoDB:BESB_021740"/>
<feature type="transmembrane region" description="Helical" evidence="2">
    <location>
        <begin position="97"/>
        <end position="119"/>
    </location>
</feature>
<dbReference type="Proteomes" id="UP000224006">
    <property type="component" value="Chromosome XI"/>
</dbReference>
<comment type="caution">
    <text evidence="3">The sequence shown here is derived from an EMBL/GenBank/DDBJ whole genome shotgun (WGS) entry which is preliminary data.</text>
</comment>
<organism evidence="3 4">
    <name type="scientific">Besnoitia besnoiti</name>
    <name type="common">Apicomplexan protozoan</name>
    <dbReference type="NCBI Taxonomy" id="94643"/>
    <lineage>
        <taxon>Eukaryota</taxon>
        <taxon>Sar</taxon>
        <taxon>Alveolata</taxon>
        <taxon>Apicomplexa</taxon>
        <taxon>Conoidasida</taxon>
        <taxon>Coccidia</taxon>
        <taxon>Eucoccidiorida</taxon>
        <taxon>Eimeriorina</taxon>
        <taxon>Sarcocystidae</taxon>
        <taxon>Besnoitia</taxon>
    </lineage>
</organism>
<evidence type="ECO:0008006" key="5">
    <source>
        <dbReference type="Google" id="ProtNLM"/>
    </source>
</evidence>
<keyword evidence="2" id="KW-1133">Transmembrane helix</keyword>
<name>A0A2A9M974_BESBE</name>
<feature type="region of interest" description="Disordered" evidence="1">
    <location>
        <begin position="253"/>
        <end position="274"/>
    </location>
</feature>
<keyword evidence="4" id="KW-1185">Reference proteome</keyword>
<feature type="region of interest" description="Disordered" evidence="1">
    <location>
        <begin position="350"/>
        <end position="416"/>
    </location>
</feature>
<dbReference type="AlphaFoldDB" id="A0A2A9M974"/>
<dbReference type="KEGG" id="bbes:BESB_021740"/>
<protein>
    <recommendedName>
        <fullName evidence="5">Transmembrane protein</fullName>
    </recommendedName>
</protein>
<feature type="compositionally biased region" description="Basic and acidic residues" evidence="1">
    <location>
        <begin position="366"/>
        <end position="381"/>
    </location>
</feature>
<keyword evidence="2" id="KW-0812">Transmembrane</keyword>
<dbReference type="RefSeq" id="XP_029216242.1">
    <property type="nucleotide sequence ID" value="XM_029360883.1"/>
</dbReference>
<gene>
    <name evidence="3" type="ORF">BESB_021740</name>
</gene>
<evidence type="ECO:0000313" key="4">
    <source>
        <dbReference type="Proteomes" id="UP000224006"/>
    </source>
</evidence>
<dbReference type="GeneID" id="40307235"/>
<feature type="transmembrane region" description="Helical" evidence="2">
    <location>
        <begin position="153"/>
        <end position="175"/>
    </location>
</feature>
<evidence type="ECO:0000256" key="1">
    <source>
        <dbReference type="SAM" id="MobiDB-lite"/>
    </source>
</evidence>
<sequence length="432" mass="45820">MRRALASCVVMAGNSRPAVRSDLQEVAGTVESSHPQAPTSFFSAAYSRVFGRLAPLRSEAADAGELSPARGAVCDCPKMEAGAAPSLPHSSTSWRNVKVVCGFLALLGATALLGIAAAAMHSVMGDYYFTQGTVGGLMHHKLTPVVLALRASLLVRFLSTLFFVFVVAATVLTALSELAALGLFPGSPAIDYLRRHFAGSALEPMSSYSLIDAPQPADLGIRSTSGQTPGGASSEDDDSNRAVLTATRRERRAAAQGPLRSASPPESFQEQTGLQEESAVSTSVWWKPLHQSLKRLLSSLLFLLGYRVQRCCPADAAASRRSQSGDRRQRYGGATSSGCAAAAGELTEEEAGSAVEADAVSTTCNDDSKQARRTLKAERSRAGVRRRVGKKSDIEKDSLDSARLTNAGRQKKPAFDGDWLVVDRDDRGTMQA</sequence>
<accession>A0A2A9M974</accession>
<feature type="region of interest" description="Disordered" evidence="1">
    <location>
        <begin position="315"/>
        <end position="337"/>
    </location>
</feature>
<evidence type="ECO:0000256" key="2">
    <source>
        <dbReference type="SAM" id="Phobius"/>
    </source>
</evidence>
<feature type="compositionally biased region" description="Polar residues" evidence="1">
    <location>
        <begin position="264"/>
        <end position="274"/>
    </location>
</feature>
<dbReference type="OrthoDB" id="331970at2759"/>
<proteinExistence type="predicted"/>